<evidence type="ECO:0000313" key="2">
    <source>
        <dbReference type="EMBL" id="CRL44308.1"/>
    </source>
</evidence>
<dbReference type="InterPro" id="IPR015230">
    <property type="entry name" value="CarA_N"/>
</dbReference>
<protein>
    <submittedName>
        <fullName evidence="2">Carbapenam-3-carboxylate synthase</fullName>
    </submittedName>
</protein>
<dbReference type="Gene3D" id="3.60.20.10">
    <property type="entry name" value="Glutamine Phosphoribosylpyrophosphate, subunit 1, domain 1"/>
    <property type="match status" value="1"/>
</dbReference>
<dbReference type="SUPFAM" id="SSF56235">
    <property type="entry name" value="N-terminal nucleophile aminohydrolases (Ntn hydrolases)"/>
    <property type="match status" value="1"/>
</dbReference>
<evidence type="ECO:0000313" key="3">
    <source>
        <dbReference type="Proteomes" id="UP000245838"/>
    </source>
</evidence>
<dbReference type="InterPro" id="IPR029055">
    <property type="entry name" value="Ntn_hydrolases_N"/>
</dbReference>
<feature type="domain" description="Carbapenam-3-carboxylate synthase N-terminal" evidence="1">
    <location>
        <begin position="5"/>
        <end position="188"/>
    </location>
</feature>
<name>A0A193QGN8_SODGM</name>
<dbReference type="EMBL" id="LN854557">
    <property type="protein sequence ID" value="CRL44308.1"/>
    <property type="molecule type" value="Genomic_DNA"/>
</dbReference>
<reference evidence="2 3" key="1">
    <citation type="submission" date="2015-05" db="EMBL/GenBank/DDBJ databases">
        <authorList>
            <person name="Goodhead I."/>
        </authorList>
    </citation>
    <scope>NUCLEOTIDE SEQUENCE [LARGE SCALE GENOMIC DNA]</scope>
    <source>
        <strain evidence="3">morsitans</strain>
    </source>
</reference>
<accession>A0A193QGN8</accession>
<dbReference type="CDD" id="cd01909">
    <property type="entry name" value="betaLS_CarA_N"/>
    <property type="match status" value="1"/>
</dbReference>
<dbReference type="RefSeq" id="WP_166506425.1">
    <property type="nucleotide sequence ID" value="NZ_LN854557.1"/>
</dbReference>
<organism evidence="2 3">
    <name type="scientific">Sodalis glossinidius (strain morsitans)</name>
    <dbReference type="NCBI Taxonomy" id="343509"/>
    <lineage>
        <taxon>Bacteria</taxon>
        <taxon>Pseudomonadati</taxon>
        <taxon>Pseudomonadota</taxon>
        <taxon>Gammaproteobacteria</taxon>
        <taxon>Enterobacterales</taxon>
        <taxon>Bruguierivoracaceae</taxon>
        <taxon>Sodalis</taxon>
    </lineage>
</organism>
<dbReference type="AlphaFoldDB" id="A0A193QGN8"/>
<dbReference type="Proteomes" id="UP000245838">
    <property type="component" value="Chromosome sggmmb4_Chromosome"/>
</dbReference>
<gene>
    <name evidence="2" type="primary">carA_2</name>
    <name evidence="2" type="ORF">SGGMMB4_01334</name>
</gene>
<sequence length="212" mass="23351">MVDNDFCIIHGNINKDISLLAHCCSGNIEMLRNGCLFTGRKTPVQSYRFTTGSAYLIGSLRNKRLLRHLATHFTGGVPVVNGAEILYQISTQLGSAALGLAEGDFCFFIEDRNSTLTLLTDACGQNPVYLVNAGDRWITDKLKLISALHDHDIQHDPQAGETAVSTGCHIQRILPGTLNVFRFSNADYQVCESRQLLRPAKMPLAIEGNIFN</sequence>
<evidence type="ECO:0000259" key="1">
    <source>
        <dbReference type="Pfam" id="PF09147"/>
    </source>
</evidence>
<dbReference type="Pfam" id="PF09147">
    <property type="entry name" value="CarA_N"/>
    <property type="match status" value="1"/>
</dbReference>
<proteinExistence type="predicted"/>